<feature type="domain" description="SGF29 C-terminal" evidence="6">
    <location>
        <begin position="173"/>
        <end position="328"/>
    </location>
</feature>
<name>A0A0C2Y0E1_HEBCY</name>
<dbReference type="InterPro" id="IPR010750">
    <property type="entry name" value="SGF29_tudor-like_dom"/>
</dbReference>
<dbReference type="InterPro" id="IPR047288">
    <property type="entry name" value="Tudor_SGF29_rpt1"/>
</dbReference>
<dbReference type="GO" id="GO:0000124">
    <property type="term" value="C:SAGA complex"/>
    <property type="evidence" value="ECO:0007669"/>
    <property type="project" value="InterPro"/>
</dbReference>
<dbReference type="CDD" id="cd20393">
    <property type="entry name" value="Tudor_SGF29_rpt1"/>
    <property type="match status" value="1"/>
</dbReference>
<reference evidence="8" key="2">
    <citation type="submission" date="2015-01" db="EMBL/GenBank/DDBJ databases">
        <title>Evolutionary Origins and Diversification of the Mycorrhizal Mutualists.</title>
        <authorList>
            <consortium name="DOE Joint Genome Institute"/>
            <consortium name="Mycorrhizal Genomics Consortium"/>
            <person name="Kohler A."/>
            <person name="Kuo A."/>
            <person name="Nagy L.G."/>
            <person name="Floudas D."/>
            <person name="Copeland A."/>
            <person name="Barry K.W."/>
            <person name="Cichocki N."/>
            <person name="Veneault-Fourrey C."/>
            <person name="LaButti K."/>
            <person name="Lindquist E.A."/>
            <person name="Lipzen A."/>
            <person name="Lundell T."/>
            <person name="Morin E."/>
            <person name="Murat C."/>
            <person name="Riley R."/>
            <person name="Ohm R."/>
            <person name="Sun H."/>
            <person name="Tunlid A."/>
            <person name="Henrissat B."/>
            <person name="Grigoriev I.V."/>
            <person name="Hibbett D.S."/>
            <person name="Martin F."/>
        </authorList>
    </citation>
    <scope>NUCLEOTIDE SEQUENCE [LARGE SCALE GENOMIC DNA]</scope>
    <source>
        <strain evidence="8">h7</strain>
    </source>
</reference>
<keyword evidence="4" id="KW-0539">Nucleus</keyword>
<protein>
    <recommendedName>
        <fullName evidence="6">SGF29 C-terminal domain-containing protein</fullName>
    </recommendedName>
</protein>
<dbReference type="Gene3D" id="2.30.30.140">
    <property type="match status" value="2"/>
</dbReference>
<dbReference type="OrthoDB" id="10265994at2759"/>
<evidence type="ECO:0000256" key="3">
    <source>
        <dbReference type="ARBA" id="ARBA00023163"/>
    </source>
</evidence>
<dbReference type="CDD" id="cd20394">
    <property type="entry name" value="Tudor_SGF29_rpt2"/>
    <property type="match status" value="1"/>
</dbReference>
<dbReference type="GO" id="GO:0005634">
    <property type="term" value="C:nucleus"/>
    <property type="evidence" value="ECO:0007669"/>
    <property type="project" value="UniProtKB-SubCell"/>
</dbReference>
<dbReference type="Proteomes" id="UP000053424">
    <property type="component" value="Unassembled WGS sequence"/>
</dbReference>
<dbReference type="PANTHER" id="PTHR21539:SF0">
    <property type="entry name" value="SAGA-ASSOCIATED FACTOR 29"/>
    <property type="match status" value="1"/>
</dbReference>
<organism evidence="7 8">
    <name type="scientific">Hebeloma cylindrosporum</name>
    <dbReference type="NCBI Taxonomy" id="76867"/>
    <lineage>
        <taxon>Eukaryota</taxon>
        <taxon>Fungi</taxon>
        <taxon>Dikarya</taxon>
        <taxon>Basidiomycota</taxon>
        <taxon>Agaricomycotina</taxon>
        <taxon>Agaricomycetes</taxon>
        <taxon>Agaricomycetidae</taxon>
        <taxon>Agaricales</taxon>
        <taxon>Agaricineae</taxon>
        <taxon>Hymenogastraceae</taxon>
        <taxon>Hebeloma</taxon>
    </lineage>
</organism>
<evidence type="ECO:0000259" key="6">
    <source>
        <dbReference type="PROSITE" id="PS51518"/>
    </source>
</evidence>
<dbReference type="EMBL" id="KN831776">
    <property type="protein sequence ID" value="KIM43333.1"/>
    <property type="molecule type" value="Genomic_DNA"/>
</dbReference>
<evidence type="ECO:0000256" key="5">
    <source>
        <dbReference type="SAM" id="MobiDB-lite"/>
    </source>
</evidence>
<evidence type="ECO:0000256" key="1">
    <source>
        <dbReference type="ARBA" id="ARBA00004123"/>
    </source>
</evidence>
<dbReference type="PANTHER" id="PTHR21539">
    <property type="entry name" value="SAGA-ASSOCIATED FACTOR 29"/>
    <property type="match status" value="1"/>
</dbReference>
<evidence type="ECO:0000256" key="4">
    <source>
        <dbReference type="ARBA" id="ARBA00023242"/>
    </source>
</evidence>
<comment type="subcellular location">
    <subcellularLocation>
        <location evidence="1">Nucleus</location>
    </subcellularLocation>
</comment>
<dbReference type="PROSITE" id="PS51518">
    <property type="entry name" value="SGF29_C"/>
    <property type="match status" value="1"/>
</dbReference>
<keyword evidence="2" id="KW-0805">Transcription regulation</keyword>
<keyword evidence="8" id="KW-1185">Reference proteome</keyword>
<feature type="compositionally biased region" description="Polar residues" evidence="5">
    <location>
        <begin position="139"/>
        <end position="157"/>
    </location>
</feature>
<dbReference type="InterPro" id="IPR037802">
    <property type="entry name" value="SGF29"/>
</dbReference>
<accession>A0A0C2Y0E1</accession>
<dbReference type="STRING" id="686832.A0A0C2Y0E1"/>
<evidence type="ECO:0000313" key="8">
    <source>
        <dbReference type="Proteomes" id="UP000053424"/>
    </source>
</evidence>
<proteinExistence type="predicted"/>
<evidence type="ECO:0000256" key="2">
    <source>
        <dbReference type="ARBA" id="ARBA00023015"/>
    </source>
</evidence>
<keyword evidence="3" id="KW-0804">Transcription</keyword>
<reference evidence="7 8" key="1">
    <citation type="submission" date="2014-04" db="EMBL/GenBank/DDBJ databases">
        <authorList>
            <consortium name="DOE Joint Genome Institute"/>
            <person name="Kuo A."/>
            <person name="Gay G."/>
            <person name="Dore J."/>
            <person name="Kohler A."/>
            <person name="Nagy L.G."/>
            <person name="Floudas D."/>
            <person name="Copeland A."/>
            <person name="Barry K.W."/>
            <person name="Cichocki N."/>
            <person name="Veneault-Fourrey C."/>
            <person name="LaButti K."/>
            <person name="Lindquist E.A."/>
            <person name="Lipzen A."/>
            <person name="Lundell T."/>
            <person name="Morin E."/>
            <person name="Murat C."/>
            <person name="Sun H."/>
            <person name="Tunlid A."/>
            <person name="Henrissat B."/>
            <person name="Grigoriev I.V."/>
            <person name="Hibbett D.S."/>
            <person name="Martin F."/>
            <person name="Nordberg H.P."/>
            <person name="Cantor M.N."/>
            <person name="Hua S.X."/>
        </authorList>
    </citation>
    <scope>NUCLEOTIDE SEQUENCE [LARGE SCALE GENOMIC DNA]</scope>
    <source>
        <strain evidence="8">h7</strain>
    </source>
</reference>
<sequence length="329" mass="36126">MDSRRRGMPPRPASSEEVECWTHATDSLRILSSIYAKPSTLETIGRVNRLISAWPTDDIPPAEGIEALRLIQEKLKSGLSEIFSAAEHETLAIDDAIERVGVLIALRKAPEPLPPAEKRNKRPRAHSPSGTPIPAASAIGNTRSVSITVPPRTSSVGPSAHTRDPRSKKDGMVKQPLQVGRKVVFRPPKSVDAEEGTWIVATIVKVLSADKQGKYEVQDVEPQDDGQPGATYIANLKSIVPLPEPGVPIGNPAHINFQPIFPLGETVLALYPDTSCFYRAEVISNPRAEKDPSNKHTPTYQVKFEDDEDQLHTVSAYWVVRFPQHLLNS</sequence>
<dbReference type="AlphaFoldDB" id="A0A0C2Y0E1"/>
<evidence type="ECO:0000313" key="7">
    <source>
        <dbReference type="EMBL" id="KIM43333.1"/>
    </source>
</evidence>
<feature type="compositionally biased region" description="Basic and acidic residues" evidence="5">
    <location>
        <begin position="161"/>
        <end position="172"/>
    </location>
</feature>
<gene>
    <name evidence="7" type="ORF">M413DRAFT_444164</name>
</gene>
<feature type="region of interest" description="Disordered" evidence="5">
    <location>
        <begin position="112"/>
        <end position="175"/>
    </location>
</feature>
<dbReference type="Pfam" id="PF07039">
    <property type="entry name" value="SGF29_Tudor"/>
    <property type="match status" value="1"/>
</dbReference>
<dbReference type="InterPro" id="IPR047287">
    <property type="entry name" value="Tudor_SGF29_rpt2"/>
</dbReference>
<dbReference type="HOGENOM" id="CLU_054783_0_0_1"/>